<evidence type="ECO:0000256" key="1">
    <source>
        <dbReference type="ARBA" id="ARBA00004123"/>
    </source>
</evidence>
<evidence type="ECO:0000256" key="11">
    <source>
        <dbReference type="ARBA" id="ARBA00023242"/>
    </source>
</evidence>
<dbReference type="GO" id="GO:0005654">
    <property type="term" value="C:nucleoplasm"/>
    <property type="evidence" value="ECO:0007669"/>
    <property type="project" value="UniProtKB-ARBA"/>
</dbReference>
<dbReference type="GO" id="GO:1990837">
    <property type="term" value="F:sequence-specific double-stranded DNA binding"/>
    <property type="evidence" value="ECO:0007669"/>
    <property type="project" value="UniProtKB-ARBA"/>
</dbReference>
<gene>
    <name evidence="21" type="primary">Nr2e1</name>
</gene>
<protein>
    <recommendedName>
        <fullName evidence="12">Nuclear receptor subfamily 2 group E member 1</fullName>
    </recommendedName>
    <alternativeName>
        <fullName evidence="14">Nuclear receptor TLX</fullName>
    </alternativeName>
    <alternativeName>
        <fullName evidence="13">Protein tailless homolog</fullName>
    </alternativeName>
</protein>
<dbReference type="Gene3D" id="3.30.50.10">
    <property type="entry name" value="Erythroid Transcription Factor GATA-1, subunit A"/>
    <property type="match status" value="1"/>
</dbReference>
<keyword evidence="8 16" id="KW-0238">DNA-binding</keyword>
<comment type="subcellular location">
    <subcellularLocation>
        <location evidence="1 16">Nucleus</location>
    </subcellularLocation>
</comment>
<feature type="domain" description="NR LBD" evidence="19">
    <location>
        <begin position="319"/>
        <end position="547"/>
    </location>
</feature>
<dbReference type="GeneID" id="100750828"/>
<dbReference type="RefSeq" id="XP_027242096.1">
    <property type="nucleotide sequence ID" value="XM_027386295.2"/>
</dbReference>
<evidence type="ECO:0000256" key="8">
    <source>
        <dbReference type="ARBA" id="ARBA00023125"/>
    </source>
</evidence>
<dbReference type="Proteomes" id="UP001108280">
    <property type="component" value="Chromosome 2"/>
</dbReference>
<sequence length="549" mass="60164">MGPRRPERPGPRTVEILVCCFQSESECCAAELVTEVQARLPVVWGVVTGPRGLRPGPRVQARPGASGSRSKFLPSVASQPLQTALTSPALLAQCFPLPPLRPPIWVLLERLSGSLEAGNRLGPDWNALDPAEEGGGQTFSRAERQRRAELLPGPAHLSPPLPFPPSPPRAPSGRILDIPCKVCGDRSSGKHYGVYACDGCSGFFKRSIRRNRTYVCKSGNQGGCPVDKTHRNQCRACRLKKCLEVNMNKDAVQHERGPRTSTIRKQVALYFRGHKEDNGAAAHFPSAALPAPAFFTAVTQLEPHGLELAAVSATPERQTLVSLAQPTPKYPHEVNGTPMYLYEVATESVCESAARLLFMSIKWAKSVPAFSTLSLQDQLMLLEDAWRELFVLGIAQWAIPVDANTLLAVSGMNSDNTDSQKLNKIISEIQALQEVVARFRQLRLDATEFACLKCIVTFKAVPTHSGSELRSFRNAAAIAALQDEAQLTLNSYIHTRYPTQPCRFGKLLLLLPALRSISPSTIEEVFFKKTIGNVPITRLLSDMYKSSDI</sequence>
<dbReference type="FunFam" id="1.10.565.10:FF:000019">
    <property type="entry name" value="Nuclear receptor subfamily 2 group E member 1"/>
    <property type="match status" value="1"/>
</dbReference>
<comment type="similarity">
    <text evidence="2">Belongs to the nuclear hormone receptor family. NR2 subfamily.</text>
</comment>
<comment type="subunit">
    <text evidence="15">Monomer. Interacts with ATN1; the interaction represses the transcription.</text>
</comment>
<dbReference type="PRINTS" id="PR00398">
    <property type="entry name" value="STRDHORMONER"/>
</dbReference>
<keyword evidence="7 16" id="KW-0805">Transcription regulation</keyword>
<evidence type="ECO:0000256" key="5">
    <source>
        <dbReference type="ARBA" id="ARBA00022771"/>
    </source>
</evidence>
<evidence type="ECO:0000256" key="2">
    <source>
        <dbReference type="ARBA" id="ARBA00006421"/>
    </source>
</evidence>
<dbReference type="PANTHER" id="PTHR24083">
    <property type="entry name" value="NUCLEAR HORMONE RECEPTOR"/>
    <property type="match status" value="1"/>
</dbReference>
<evidence type="ECO:0000256" key="9">
    <source>
        <dbReference type="ARBA" id="ARBA00023163"/>
    </source>
</evidence>
<dbReference type="InterPro" id="IPR001723">
    <property type="entry name" value="Nuclear_hrmn_rcpt"/>
</dbReference>
<dbReference type="SUPFAM" id="SSF57716">
    <property type="entry name" value="Glucocorticoid receptor-like (DNA-binding domain)"/>
    <property type="match status" value="1"/>
</dbReference>
<dbReference type="PROSITE" id="PS00031">
    <property type="entry name" value="NUCLEAR_REC_DBD_1"/>
    <property type="match status" value="1"/>
</dbReference>
<dbReference type="CTD" id="7101"/>
<organism evidence="20 21">
    <name type="scientific">Cricetulus griseus</name>
    <name type="common">Chinese hamster</name>
    <name type="synonym">Cricetulus barabensis griseus</name>
    <dbReference type="NCBI Taxonomy" id="10029"/>
    <lineage>
        <taxon>Eukaryota</taxon>
        <taxon>Metazoa</taxon>
        <taxon>Chordata</taxon>
        <taxon>Craniata</taxon>
        <taxon>Vertebrata</taxon>
        <taxon>Euteleostomi</taxon>
        <taxon>Mammalia</taxon>
        <taxon>Eutheria</taxon>
        <taxon>Euarchontoglires</taxon>
        <taxon>Glires</taxon>
        <taxon>Rodentia</taxon>
        <taxon>Myomorpha</taxon>
        <taxon>Muroidea</taxon>
        <taxon>Cricetidae</taxon>
        <taxon>Cricetinae</taxon>
        <taxon>Cricetulus</taxon>
    </lineage>
</organism>
<proteinExistence type="inferred from homology"/>
<evidence type="ECO:0000256" key="14">
    <source>
        <dbReference type="ARBA" id="ARBA00042524"/>
    </source>
</evidence>
<evidence type="ECO:0000256" key="3">
    <source>
        <dbReference type="ARBA" id="ARBA00022473"/>
    </source>
</evidence>
<reference evidence="20" key="2">
    <citation type="journal article" date="2020" name="Biotechnol. Bioeng.">
        <title>Chromosome-scale scaffolds for the Chinese hamster reference genome assembly to facilitate the study of the CHO epigenome.</title>
        <authorList>
            <person name="Hilliard W."/>
            <person name="MacDonald M."/>
            <person name="Lee K.H."/>
        </authorList>
    </citation>
    <scope>NUCLEOTIDE SEQUENCE [LARGE SCALE GENOMIC DNA]</scope>
    <source>
        <strain evidence="20">17A/GY</strain>
    </source>
</reference>
<evidence type="ECO:0000259" key="19">
    <source>
        <dbReference type="PROSITE" id="PS51843"/>
    </source>
</evidence>
<evidence type="ECO:0000313" key="20">
    <source>
        <dbReference type="Proteomes" id="UP001108280"/>
    </source>
</evidence>
<dbReference type="InterPro" id="IPR035500">
    <property type="entry name" value="NHR-like_dom_sf"/>
</dbReference>
<evidence type="ECO:0000256" key="4">
    <source>
        <dbReference type="ARBA" id="ARBA00022723"/>
    </source>
</evidence>
<evidence type="ECO:0000313" key="21">
    <source>
        <dbReference type="RefSeq" id="XP_035294652.1"/>
    </source>
</evidence>
<evidence type="ECO:0000256" key="10">
    <source>
        <dbReference type="ARBA" id="ARBA00023170"/>
    </source>
</evidence>
<accession>A0A9J7K271</accession>
<dbReference type="AlphaFoldDB" id="A0A9J7K271"/>
<keyword evidence="11 16" id="KW-0539">Nucleus</keyword>
<dbReference type="SUPFAM" id="SSF48508">
    <property type="entry name" value="Nuclear receptor ligand-binding domain"/>
    <property type="match status" value="1"/>
</dbReference>
<keyword evidence="4 16" id="KW-0479">Metal-binding</keyword>
<dbReference type="PROSITE" id="PS51843">
    <property type="entry name" value="NR_LBD"/>
    <property type="match status" value="1"/>
</dbReference>
<dbReference type="KEGG" id="cge:100750828"/>
<keyword evidence="3" id="KW-0217">Developmental protein</keyword>
<feature type="domain" description="Nuclear receptor" evidence="18">
    <location>
        <begin position="177"/>
        <end position="254"/>
    </location>
</feature>
<evidence type="ECO:0000256" key="6">
    <source>
        <dbReference type="ARBA" id="ARBA00022833"/>
    </source>
</evidence>
<keyword evidence="20" id="KW-1185">Reference proteome</keyword>
<dbReference type="PROSITE" id="PS51030">
    <property type="entry name" value="NUCLEAR_REC_DBD_2"/>
    <property type="match status" value="1"/>
</dbReference>
<dbReference type="FunFam" id="3.30.50.10:FF:000019">
    <property type="entry name" value="Nuclear receptor subfamily 2 group E member"/>
    <property type="match status" value="1"/>
</dbReference>
<dbReference type="RefSeq" id="XP_035294652.1">
    <property type="nucleotide sequence ID" value="XM_035438761.1"/>
</dbReference>
<dbReference type="GO" id="GO:0007399">
    <property type="term" value="P:nervous system development"/>
    <property type="evidence" value="ECO:0007669"/>
    <property type="project" value="UniProtKB-ARBA"/>
</dbReference>
<dbReference type="CDD" id="cd06950">
    <property type="entry name" value="NR_LBD_Tlx_PNR_like"/>
    <property type="match status" value="1"/>
</dbReference>
<dbReference type="Pfam" id="PF00105">
    <property type="entry name" value="zf-C4"/>
    <property type="match status" value="1"/>
</dbReference>
<keyword evidence="10 16" id="KW-0675">Receptor</keyword>
<dbReference type="InterPro" id="IPR001628">
    <property type="entry name" value="Znf_hrmn_rcpt"/>
</dbReference>
<evidence type="ECO:0000256" key="15">
    <source>
        <dbReference type="ARBA" id="ARBA00065894"/>
    </source>
</evidence>
<dbReference type="InterPro" id="IPR050274">
    <property type="entry name" value="Nuclear_hormone_rcpt_NR2"/>
</dbReference>
<reference evidence="21" key="3">
    <citation type="submission" date="2025-08" db="UniProtKB">
        <authorList>
            <consortium name="RefSeq"/>
        </authorList>
    </citation>
    <scope>IDENTIFICATION</scope>
    <source>
        <strain evidence="21">17A/GY</strain>
        <tissue evidence="21">Liver</tissue>
    </source>
</reference>
<dbReference type="InterPro" id="IPR013088">
    <property type="entry name" value="Znf_NHR/GATA"/>
</dbReference>
<feature type="region of interest" description="Disordered" evidence="17">
    <location>
        <begin position="53"/>
        <end position="72"/>
    </location>
</feature>
<evidence type="ECO:0000259" key="18">
    <source>
        <dbReference type="PROSITE" id="PS51030"/>
    </source>
</evidence>
<evidence type="ECO:0000256" key="12">
    <source>
        <dbReference type="ARBA" id="ARBA00040364"/>
    </source>
</evidence>
<evidence type="ECO:0000256" key="17">
    <source>
        <dbReference type="SAM" id="MobiDB-lite"/>
    </source>
</evidence>
<dbReference type="PRINTS" id="PR00047">
    <property type="entry name" value="STROIDFINGER"/>
</dbReference>
<keyword evidence="9 16" id="KW-0804">Transcription</keyword>
<keyword evidence="5 16" id="KW-0863">Zinc-finger</keyword>
<dbReference type="OrthoDB" id="10045640at2759"/>
<keyword evidence="6 16" id="KW-0862">Zinc</keyword>
<dbReference type="SMART" id="SM00430">
    <property type="entry name" value="HOLI"/>
    <property type="match status" value="1"/>
</dbReference>
<evidence type="ECO:0000256" key="7">
    <source>
        <dbReference type="ARBA" id="ARBA00023015"/>
    </source>
</evidence>
<reference evidence="20" key="1">
    <citation type="journal article" date="2018" name="Biotechnol. Bioeng.">
        <title>A reference genome of the Chinese hamster based on a hybrid assembly strategy.</title>
        <authorList>
            <person name="Rupp O."/>
            <person name="MacDonald M.L."/>
            <person name="Li S."/>
            <person name="Dhiman H."/>
            <person name="Polson S."/>
            <person name="Griep S."/>
            <person name="Heffner K."/>
            <person name="Hernandez I."/>
            <person name="Brinkrolf K."/>
            <person name="Jadhav V."/>
            <person name="Samoudi M."/>
            <person name="Hao H."/>
            <person name="Kingham B."/>
            <person name="Goesmann A."/>
            <person name="Betenbaugh M.J."/>
            <person name="Lewis N.E."/>
            <person name="Borth N."/>
            <person name="Lee K.H."/>
        </authorList>
    </citation>
    <scope>NUCLEOTIDE SEQUENCE [LARGE SCALE GENOMIC DNA]</scope>
    <source>
        <strain evidence="20">17A/GY</strain>
    </source>
</reference>
<dbReference type="Pfam" id="PF00104">
    <property type="entry name" value="Hormone_recep"/>
    <property type="match status" value="1"/>
</dbReference>
<name>A0A9J7K271_CRIGR</name>
<dbReference type="InterPro" id="IPR000536">
    <property type="entry name" value="Nucl_hrmn_rcpt_lig-bd"/>
</dbReference>
<dbReference type="GO" id="GO:0000981">
    <property type="term" value="F:DNA-binding transcription factor activity, RNA polymerase II-specific"/>
    <property type="evidence" value="ECO:0007669"/>
    <property type="project" value="UniProtKB-ARBA"/>
</dbReference>
<evidence type="ECO:0000256" key="13">
    <source>
        <dbReference type="ARBA" id="ARBA00041813"/>
    </source>
</evidence>
<dbReference type="SMART" id="SM00399">
    <property type="entry name" value="ZnF_C4"/>
    <property type="match status" value="1"/>
</dbReference>
<evidence type="ECO:0000256" key="16">
    <source>
        <dbReference type="RuleBase" id="RU004334"/>
    </source>
</evidence>
<dbReference type="CDD" id="cd07163">
    <property type="entry name" value="NR_DBD_TLX"/>
    <property type="match status" value="1"/>
</dbReference>
<dbReference type="Gene3D" id="1.10.565.10">
    <property type="entry name" value="Retinoid X Receptor"/>
    <property type="match status" value="1"/>
</dbReference>
<dbReference type="GO" id="GO:0008270">
    <property type="term" value="F:zinc ion binding"/>
    <property type="evidence" value="ECO:0007669"/>
    <property type="project" value="UniProtKB-KW"/>
</dbReference>